<name>A0ABY9HBV4_9ACTN</name>
<dbReference type="PROSITE" id="PS51332">
    <property type="entry name" value="B12_BINDING"/>
    <property type="match status" value="1"/>
</dbReference>
<dbReference type="RefSeq" id="WP_306050592.1">
    <property type="nucleotide sequence ID" value="NZ_CP120997.1"/>
</dbReference>
<dbReference type="InterPro" id="IPR006638">
    <property type="entry name" value="Elp3/MiaA/NifB-like_rSAM"/>
</dbReference>
<protein>
    <submittedName>
        <fullName evidence="8">Cobalamin-dependent protein</fullName>
    </submittedName>
</protein>
<feature type="domain" description="Radical SAM core" evidence="7">
    <location>
        <begin position="245"/>
        <end position="466"/>
    </location>
</feature>
<keyword evidence="5" id="KW-0411">Iron-sulfur</keyword>
<keyword evidence="4" id="KW-0408">Iron</keyword>
<dbReference type="SUPFAM" id="SSF102114">
    <property type="entry name" value="Radical SAM enzymes"/>
    <property type="match status" value="1"/>
</dbReference>
<dbReference type="Pfam" id="PF02310">
    <property type="entry name" value="B12-binding"/>
    <property type="match status" value="1"/>
</dbReference>
<keyword evidence="3" id="KW-0479">Metal-binding</keyword>
<organism evidence="8 9">
    <name type="scientific">Streptomyces castrisilvae</name>
    <dbReference type="NCBI Taxonomy" id="3033811"/>
    <lineage>
        <taxon>Bacteria</taxon>
        <taxon>Bacillati</taxon>
        <taxon>Actinomycetota</taxon>
        <taxon>Actinomycetes</taxon>
        <taxon>Kitasatosporales</taxon>
        <taxon>Streptomycetaceae</taxon>
        <taxon>Streptomyces</taxon>
    </lineage>
</organism>
<evidence type="ECO:0000313" key="9">
    <source>
        <dbReference type="Proteomes" id="UP001239522"/>
    </source>
</evidence>
<evidence type="ECO:0000313" key="8">
    <source>
        <dbReference type="EMBL" id="WLQ31982.1"/>
    </source>
</evidence>
<dbReference type="EMBL" id="CP120997">
    <property type="protein sequence ID" value="WLQ31982.1"/>
    <property type="molecule type" value="Genomic_DNA"/>
</dbReference>
<dbReference type="InterPro" id="IPR007197">
    <property type="entry name" value="rSAM"/>
</dbReference>
<feature type="domain" description="B12-binding" evidence="6">
    <location>
        <begin position="67"/>
        <end position="203"/>
    </location>
</feature>
<evidence type="ECO:0000259" key="7">
    <source>
        <dbReference type="PROSITE" id="PS51918"/>
    </source>
</evidence>
<keyword evidence="9" id="KW-1185">Reference proteome</keyword>
<evidence type="ECO:0000256" key="4">
    <source>
        <dbReference type="ARBA" id="ARBA00023004"/>
    </source>
</evidence>
<keyword evidence="2" id="KW-0949">S-adenosyl-L-methionine</keyword>
<gene>
    <name evidence="8" type="ORF">P8A18_00355</name>
</gene>
<evidence type="ECO:0000256" key="2">
    <source>
        <dbReference type="ARBA" id="ARBA00022691"/>
    </source>
</evidence>
<sequence length="595" mass="66229">MVHPAAGVDVLLFNYTGYPDYTSYFLADNGLAYLAACLRAAGHRPVIRDYVTMDTAERLHDPALFVRVREMRDRVRAEILDAGAPDPRTVEQALALDADVDLLNRRVALEIADELVLEIQRRDVRMLAVKLWSQPALRDVRAILESVRARCPEVRIIAGGGHVDYFEGSVLTDIAALDAAAAGDGETALVGYADWVAGRLTELGEVPNLFHRRDGRVEATARRESLTFRTDSHTPLYGSDVYPAVHAPASKMLTIGFEDSRGCQFACGFCAHPLKSGGLRLRPVDSVLEELAALNRDHGFVNFAGSGSNTPYLHASRLYQGMQDRGLDLAVNFFQSLRDFRVHKADVLRSAHIPLLWVGIETADQDLLIGTYDKRRNMEKTKEICEFLNENRIGYIMSLIYPSLGEDEDSTRNTVEFVQQVGLGHVVIYPPLLQPRTPWMDDQHVTWLDRQEFLRISQYGLEETENKVLPPMLGSSALNGSVLLNGRTYSEIYCQNVRFRAELDRVCGGTRGHQRNIGFTDELAPFMRQLNRTFAQTDRSLANGDFASARKEMTRFNELATAGSVARTRVLATGWDAPADPVAAPSFQMRTGGPA</sequence>
<dbReference type="InterPro" id="IPR051198">
    <property type="entry name" value="BchE-like"/>
</dbReference>
<dbReference type="Proteomes" id="UP001239522">
    <property type="component" value="Chromosome"/>
</dbReference>
<dbReference type="SMART" id="SM00729">
    <property type="entry name" value="Elp3"/>
    <property type="match status" value="1"/>
</dbReference>
<dbReference type="CDD" id="cd01335">
    <property type="entry name" value="Radical_SAM"/>
    <property type="match status" value="1"/>
</dbReference>
<accession>A0ABY9HBV4</accession>
<proteinExistence type="predicted"/>
<evidence type="ECO:0000256" key="5">
    <source>
        <dbReference type="ARBA" id="ARBA00023014"/>
    </source>
</evidence>
<evidence type="ECO:0000256" key="3">
    <source>
        <dbReference type="ARBA" id="ARBA00022723"/>
    </source>
</evidence>
<reference evidence="8 9" key="1">
    <citation type="submission" date="2023-03" db="EMBL/GenBank/DDBJ databases">
        <title>Isolation and description of six Streptomyces strains from soil environments, able to metabolize different microbial glucans.</title>
        <authorList>
            <person name="Widen T."/>
            <person name="Larsbrink J."/>
        </authorList>
    </citation>
    <scope>NUCLEOTIDE SEQUENCE [LARGE SCALE GENOMIC DNA]</scope>
    <source>
        <strain evidence="8 9">Mut1</strain>
    </source>
</reference>
<dbReference type="Pfam" id="PF04055">
    <property type="entry name" value="Radical_SAM"/>
    <property type="match status" value="1"/>
</dbReference>
<dbReference type="InterPro" id="IPR006158">
    <property type="entry name" value="Cobalamin-bd"/>
</dbReference>
<dbReference type="SFLD" id="SFLDG01082">
    <property type="entry name" value="B12-binding_domain_containing"/>
    <property type="match status" value="1"/>
</dbReference>
<dbReference type="InterPro" id="IPR023404">
    <property type="entry name" value="rSAM_horseshoe"/>
</dbReference>
<evidence type="ECO:0000256" key="1">
    <source>
        <dbReference type="ARBA" id="ARBA00001966"/>
    </source>
</evidence>
<dbReference type="SFLD" id="SFLDS00029">
    <property type="entry name" value="Radical_SAM"/>
    <property type="match status" value="1"/>
</dbReference>
<comment type="cofactor">
    <cofactor evidence="1">
        <name>[4Fe-4S] cluster</name>
        <dbReference type="ChEBI" id="CHEBI:49883"/>
    </cofactor>
</comment>
<dbReference type="PANTHER" id="PTHR43409">
    <property type="entry name" value="ANAEROBIC MAGNESIUM-PROTOPORPHYRIN IX MONOMETHYL ESTER CYCLASE-RELATED"/>
    <property type="match status" value="1"/>
</dbReference>
<dbReference type="InterPro" id="IPR058240">
    <property type="entry name" value="rSAM_sf"/>
</dbReference>
<evidence type="ECO:0000259" key="6">
    <source>
        <dbReference type="PROSITE" id="PS51332"/>
    </source>
</evidence>
<dbReference type="PROSITE" id="PS51918">
    <property type="entry name" value="RADICAL_SAM"/>
    <property type="match status" value="1"/>
</dbReference>
<dbReference type="Gene3D" id="3.80.30.20">
    <property type="entry name" value="tm_1862 like domain"/>
    <property type="match status" value="1"/>
</dbReference>